<evidence type="ECO:0000256" key="3">
    <source>
        <dbReference type="ARBA" id="ARBA00022475"/>
    </source>
</evidence>
<name>A0ABN6DRI1_ERWRD</name>
<dbReference type="PANTHER" id="PTHR33931">
    <property type="entry name" value="HOLIN-LIKE PROTEIN CIDA-RELATED"/>
    <property type="match status" value="1"/>
</dbReference>
<dbReference type="PANTHER" id="PTHR33931:SF5">
    <property type="entry name" value="UPF0299 MEMBRANE PROTEIN YOHJ"/>
    <property type="match status" value="1"/>
</dbReference>
<keyword evidence="3 8" id="KW-1003">Cell membrane</keyword>
<sequence length="142" mass="15849">MPRPYALWDLTMRSALLVLWQYLRAFIIIYLCLYAGRGLSALLPVVIPGSILGMLVLFSLLASQLLPIHWVKPGCHLLIRYMALLFVPISVGVMNDMDILTAQFGPIVISCVVSTLIVLVTIGLMSQRLNDRHQRRTGASDE</sequence>
<evidence type="ECO:0000256" key="8">
    <source>
        <dbReference type="HAMAP-Rule" id="MF_01144"/>
    </source>
</evidence>
<feature type="transmembrane region" description="Helical" evidence="8">
    <location>
        <begin position="12"/>
        <end position="36"/>
    </location>
</feature>
<evidence type="ECO:0000313" key="9">
    <source>
        <dbReference type="EMBL" id="BCQ35752.1"/>
    </source>
</evidence>
<dbReference type="InterPro" id="IPR005538">
    <property type="entry name" value="LrgA/CidA"/>
</dbReference>
<evidence type="ECO:0000313" key="10">
    <source>
        <dbReference type="Proteomes" id="UP000677515"/>
    </source>
</evidence>
<evidence type="ECO:0000256" key="2">
    <source>
        <dbReference type="ARBA" id="ARBA00006979"/>
    </source>
</evidence>
<keyword evidence="7 8" id="KW-0472">Membrane</keyword>
<keyword evidence="6 8" id="KW-1133">Transmembrane helix</keyword>
<organism evidence="9 10">
    <name type="scientific">Erwinia rhapontici</name>
    <name type="common">Pectobacterium rhapontici</name>
    <dbReference type="NCBI Taxonomy" id="55212"/>
    <lineage>
        <taxon>Bacteria</taxon>
        <taxon>Pseudomonadati</taxon>
        <taxon>Pseudomonadota</taxon>
        <taxon>Gammaproteobacteria</taxon>
        <taxon>Enterobacterales</taxon>
        <taxon>Erwiniaceae</taxon>
        <taxon>Erwinia</taxon>
    </lineage>
</organism>
<keyword evidence="10" id="KW-1185">Reference proteome</keyword>
<evidence type="ECO:0000256" key="6">
    <source>
        <dbReference type="ARBA" id="ARBA00022989"/>
    </source>
</evidence>
<feature type="transmembrane region" description="Helical" evidence="8">
    <location>
        <begin position="42"/>
        <end position="66"/>
    </location>
</feature>
<dbReference type="InterPro" id="IPR022957">
    <property type="entry name" value="Uncharacterised_UPF0299"/>
</dbReference>
<comment type="subcellular location">
    <subcellularLocation>
        <location evidence="1">Cell inner membrane</location>
        <topology evidence="1">Multi-pass membrane protein</topology>
    </subcellularLocation>
    <subcellularLocation>
        <location evidence="8">Cell membrane</location>
        <topology evidence="8">Multi-pass membrane protein</topology>
    </subcellularLocation>
</comment>
<dbReference type="Proteomes" id="UP000677515">
    <property type="component" value="Chromosome"/>
</dbReference>
<comment type="similarity">
    <text evidence="2 8">Belongs to the UPF0299 family.</text>
</comment>
<accession>A0ABN6DRI1</accession>
<evidence type="ECO:0000256" key="7">
    <source>
        <dbReference type="ARBA" id="ARBA00023136"/>
    </source>
</evidence>
<dbReference type="EMBL" id="AP024329">
    <property type="protein sequence ID" value="BCQ35752.1"/>
    <property type="molecule type" value="Genomic_DNA"/>
</dbReference>
<keyword evidence="5 8" id="KW-0812">Transmembrane</keyword>
<gene>
    <name evidence="9" type="ORF">ERHA53_30950</name>
</gene>
<dbReference type="HAMAP" id="MF_01144">
    <property type="entry name" value="UPF0299"/>
    <property type="match status" value="1"/>
</dbReference>
<keyword evidence="4" id="KW-0997">Cell inner membrane</keyword>
<dbReference type="Pfam" id="PF03788">
    <property type="entry name" value="LrgA"/>
    <property type="match status" value="1"/>
</dbReference>
<comment type="caution">
    <text evidence="8">Lacks conserved residue(s) required for the propagation of feature annotation.</text>
</comment>
<evidence type="ECO:0000256" key="5">
    <source>
        <dbReference type="ARBA" id="ARBA00022692"/>
    </source>
</evidence>
<dbReference type="NCBIfam" id="NF002494">
    <property type="entry name" value="PRK01821.1"/>
    <property type="match status" value="1"/>
</dbReference>
<feature type="transmembrane region" description="Helical" evidence="8">
    <location>
        <begin position="107"/>
        <end position="126"/>
    </location>
</feature>
<reference evidence="9 10" key="1">
    <citation type="submission" date="2021-01" db="EMBL/GenBank/DDBJ databases">
        <title>Complete genome sequence of Erwinia rhapontici MAFF 311153.</title>
        <authorList>
            <person name="Morohoshi T."/>
            <person name="Someya N."/>
        </authorList>
    </citation>
    <scope>NUCLEOTIDE SEQUENCE [LARGE SCALE GENOMIC DNA]</scope>
    <source>
        <strain evidence="9 10">MAFF 311153</strain>
    </source>
</reference>
<evidence type="ECO:0000256" key="1">
    <source>
        <dbReference type="ARBA" id="ARBA00004429"/>
    </source>
</evidence>
<proteinExistence type="inferred from homology"/>
<protein>
    <recommendedName>
        <fullName evidence="8">UPF0299 membrane protein ERHA53_30950</fullName>
    </recommendedName>
</protein>
<evidence type="ECO:0000256" key="4">
    <source>
        <dbReference type="ARBA" id="ARBA00022519"/>
    </source>
</evidence>